<evidence type="ECO:0000313" key="2">
    <source>
        <dbReference type="EMBL" id="MFD0898678.1"/>
    </source>
</evidence>
<dbReference type="InterPro" id="IPR052718">
    <property type="entry name" value="NmrA-type_oxidoreductase"/>
</dbReference>
<dbReference type="RefSeq" id="WP_137638333.1">
    <property type="nucleotide sequence ID" value="NZ_BJDN01000022.1"/>
</dbReference>
<dbReference type="Gene3D" id="3.90.25.10">
    <property type="entry name" value="UDP-galactose 4-epimerase, domain 1"/>
    <property type="match status" value="1"/>
</dbReference>
<organism evidence="2 3">
    <name type="scientific">Loigolactobacillus binensis</name>
    <dbReference type="NCBI Taxonomy" id="2559922"/>
    <lineage>
        <taxon>Bacteria</taxon>
        <taxon>Bacillati</taxon>
        <taxon>Bacillota</taxon>
        <taxon>Bacilli</taxon>
        <taxon>Lactobacillales</taxon>
        <taxon>Lactobacillaceae</taxon>
        <taxon>Loigolactobacillus</taxon>
    </lineage>
</organism>
<sequence length="285" mass="30295">MKYAITAATGHFGQTAVNELLKLTDRHNVIAIARNVAKAKELLPQGIEIRQADYADATAMTTALQGVERLLFISSQPGGAVARDVQHQNVVKALAAANVKFVAYTSFPNAQNATSALAGDHKITENAIKNTGVAHAFLRNNWYLENEIGFLQNGAADQVAAYWASGNAGWALEREFAAAAAKVLTLSDPQEVYEFAGPAHTYADLGAALKQATGNDFTVKQVTAAEYQAGLEAAGLDTNTAALFTSFQAPINDGSLNEQTTDLQTVLGHDLTALPDAIHEILSRN</sequence>
<dbReference type="EMBL" id="JBHTIO010000060">
    <property type="protein sequence ID" value="MFD0898678.1"/>
    <property type="molecule type" value="Genomic_DNA"/>
</dbReference>
<dbReference type="InterPro" id="IPR036291">
    <property type="entry name" value="NAD(P)-bd_dom_sf"/>
</dbReference>
<comment type="caution">
    <text evidence="2">The sequence shown here is derived from an EMBL/GenBank/DDBJ whole genome shotgun (WGS) entry which is preliminary data.</text>
</comment>
<proteinExistence type="predicted"/>
<evidence type="ECO:0000313" key="3">
    <source>
        <dbReference type="Proteomes" id="UP001597104"/>
    </source>
</evidence>
<dbReference type="InterPro" id="IPR016040">
    <property type="entry name" value="NAD(P)-bd_dom"/>
</dbReference>
<dbReference type="Proteomes" id="UP001597104">
    <property type="component" value="Unassembled WGS sequence"/>
</dbReference>
<dbReference type="Gene3D" id="3.40.50.720">
    <property type="entry name" value="NAD(P)-binding Rossmann-like Domain"/>
    <property type="match status" value="1"/>
</dbReference>
<accession>A0ABW3EIA9</accession>
<name>A0ABW3EIA9_9LACO</name>
<evidence type="ECO:0000259" key="1">
    <source>
        <dbReference type="Pfam" id="PF13460"/>
    </source>
</evidence>
<dbReference type="PANTHER" id="PTHR47129">
    <property type="entry name" value="QUINONE OXIDOREDUCTASE 2"/>
    <property type="match status" value="1"/>
</dbReference>
<feature type="domain" description="NAD(P)-binding" evidence="1">
    <location>
        <begin position="8"/>
        <end position="147"/>
    </location>
</feature>
<gene>
    <name evidence="2" type="ORF">ACFQZ7_13230</name>
</gene>
<protein>
    <submittedName>
        <fullName evidence="2">NAD(P)H-binding protein</fullName>
    </submittedName>
</protein>
<keyword evidence="3" id="KW-1185">Reference proteome</keyword>
<dbReference type="SUPFAM" id="SSF51735">
    <property type="entry name" value="NAD(P)-binding Rossmann-fold domains"/>
    <property type="match status" value="1"/>
</dbReference>
<dbReference type="Pfam" id="PF13460">
    <property type="entry name" value="NAD_binding_10"/>
    <property type="match status" value="1"/>
</dbReference>
<reference evidence="3" key="1">
    <citation type="journal article" date="2019" name="Int. J. Syst. Evol. Microbiol.">
        <title>The Global Catalogue of Microorganisms (GCM) 10K type strain sequencing project: providing services to taxonomists for standard genome sequencing and annotation.</title>
        <authorList>
            <consortium name="The Broad Institute Genomics Platform"/>
            <consortium name="The Broad Institute Genome Sequencing Center for Infectious Disease"/>
            <person name="Wu L."/>
            <person name="Ma J."/>
        </authorList>
    </citation>
    <scope>NUCLEOTIDE SEQUENCE [LARGE SCALE GENOMIC DNA]</scope>
    <source>
        <strain evidence="3">CCM 8925</strain>
    </source>
</reference>
<dbReference type="PANTHER" id="PTHR47129:SF1">
    <property type="entry name" value="NMRA-LIKE DOMAIN-CONTAINING PROTEIN"/>
    <property type="match status" value="1"/>
</dbReference>